<comment type="caution">
    <text evidence="3">The sequence shown here is derived from an EMBL/GenBank/DDBJ whole genome shotgun (WGS) entry which is preliminary data.</text>
</comment>
<dbReference type="Pfam" id="PF04955">
    <property type="entry name" value="HupE_UreJ"/>
    <property type="match status" value="1"/>
</dbReference>
<dbReference type="EMBL" id="LUUK01000197">
    <property type="protein sequence ID" value="OAI14688.1"/>
    <property type="molecule type" value="Genomic_DNA"/>
</dbReference>
<dbReference type="STRING" id="702114.A1355_12060"/>
<reference evidence="4" key="1">
    <citation type="submission" date="2016-03" db="EMBL/GenBank/DDBJ databases">
        <authorList>
            <person name="Heylen K."/>
            <person name="De Vos P."/>
            <person name="Vekeman B."/>
        </authorList>
    </citation>
    <scope>NUCLEOTIDE SEQUENCE [LARGE SCALE GENOMIC DNA]</scope>
    <source>
        <strain evidence="4">R-45383</strain>
    </source>
</reference>
<accession>A0A177N9J6</accession>
<sequence length="428" mass="44940">MSPTTRITAAYRQRPVLARWLALGLLSAVGLGFWAGPFAGADIGGWSSGFNHPWKGWDHLVTMLAVGVWAAQLRGRAVWMLPLAFVGVMSLGGLAGAAGLAIPSMEGLILLSCGVFAVLIGRRVSYGTTVNLAIVAFFAFFHGLAHGQEISASASLLSYTAGFMLATLLLHGAGFLVAKLAVLVAAFLLTACFSNIALAKAAPPAFAAESLAIEGFEAGHLPAWQSVERVSEAVSASARRGMAQAVADCELRRGLAETADGGGRPESGLALIAPDDGGSAHIRFKHFFPSINHTPGKSLLSNGVGLTSPPALPVVSARFVFAPLDTFPLFPAENHCFRAMLAVSGGLTFVTFSDSRYRPVDLLPVPSLRFATAPDLASRSPEARRIDGFPVSFAPAHFRQVAARVSQTLAGSGQGQHQNHKNNEIFDT</sequence>
<feature type="transmembrane region" description="Helical" evidence="2">
    <location>
        <begin position="16"/>
        <end position="36"/>
    </location>
</feature>
<dbReference type="RefSeq" id="WP_064030904.1">
    <property type="nucleotide sequence ID" value="NZ_LUUK01000197.1"/>
</dbReference>
<organism evidence="3 4">
    <name type="scientific">Methylomonas koyamae</name>
    <dbReference type="NCBI Taxonomy" id="702114"/>
    <lineage>
        <taxon>Bacteria</taxon>
        <taxon>Pseudomonadati</taxon>
        <taxon>Pseudomonadota</taxon>
        <taxon>Gammaproteobacteria</taxon>
        <taxon>Methylococcales</taxon>
        <taxon>Methylococcaceae</taxon>
        <taxon>Methylomonas</taxon>
    </lineage>
</organism>
<feature type="transmembrane region" description="Helical" evidence="2">
    <location>
        <begin position="180"/>
        <end position="198"/>
    </location>
</feature>
<keyword evidence="4" id="KW-1185">Reference proteome</keyword>
<name>A0A177N9J6_9GAMM</name>
<proteinExistence type="predicted"/>
<protein>
    <submittedName>
        <fullName evidence="3">Uncharacterized protein</fullName>
    </submittedName>
</protein>
<feature type="transmembrane region" description="Helical" evidence="2">
    <location>
        <begin position="156"/>
        <end position="174"/>
    </location>
</feature>
<evidence type="ECO:0000313" key="3">
    <source>
        <dbReference type="EMBL" id="OAI14688.1"/>
    </source>
</evidence>
<evidence type="ECO:0000256" key="2">
    <source>
        <dbReference type="SAM" id="Phobius"/>
    </source>
</evidence>
<feature type="transmembrane region" description="Helical" evidence="2">
    <location>
        <begin position="124"/>
        <end position="144"/>
    </location>
</feature>
<keyword evidence="2" id="KW-0812">Transmembrane</keyword>
<evidence type="ECO:0000313" key="4">
    <source>
        <dbReference type="Proteomes" id="UP000077628"/>
    </source>
</evidence>
<dbReference type="OrthoDB" id="9808192at2"/>
<keyword evidence="2" id="KW-1133">Transmembrane helix</keyword>
<gene>
    <name evidence="3" type="ORF">A1355_12060</name>
</gene>
<dbReference type="Proteomes" id="UP000077628">
    <property type="component" value="Unassembled WGS sequence"/>
</dbReference>
<evidence type="ECO:0000256" key="1">
    <source>
        <dbReference type="SAM" id="MobiDB-lite"/>
    </source>
</evidence>
<dbReference type="AlphaFoldDB" id="A0A177N9J6"/>
<feature type="region of interest" description="Disordered" evidence="1">
    <location>
        <begin position="409"/>
        <end position="428"/>
    </location>
</feature>
<dbReference type="InterPro" id="IPR007038">
    <property type="entry name" value="HupE_UreJ"/>
</dbReference>
<keyword evidence="2" id="KW-0472">Membrane</keyword>